<dbReference type="AlphaFoldDB" id="A0A484ARS4"/>
<name>A0A484ARS4_DRONA</name>
<feature type="compositionally biased region" description="Polar residues" evidence="1">
    <location>
        <begin position="96"/>
        <end position="111"/>
    </location>
</feature>
<evidence type="ECO:0000313" key="2">
    <source>
        <dbReference type="EMBL" id="TDG38301.1"/>
    </source>
</evidence>
<gene>
    <name evidence="2" type="ORF">AWZ03_015277</name>
</gene>
<accession>A0A484ARS4</accession>
<comment type="caution">
    <text evidence="2">The sequence shown here is derived from an EMBL/GenBank/DDBJ whole genome shotgun (WGS) entry which is preliminary data.</text>
</comment>
<evidence type="ECO:0000313" key="3">
    <source>
        <dbReference type="Proteomes" id="UP000295192"/>
    </source>
</evidence>
<dbReference type="EMBL" id="LSRL02005596">
    <property type="protein sequence ID" value="TDG38301.1"/>
    <property type="molecule type" value="Genomic_DNA"/>
</dbReference>
<evidence type="ECO:0000256" key="1">
    <source>
        <dbReference type="SAM" id="MobiDB-lite"/>
    </source>
</evidence>
<sequence>KGGAASAGGGLPVDEQGTSKSGGPPAQSIKRGRQTPEEELGKCPHPARTTSLEEAPEERPPKFKLVVLETEDVGEIRSSQSPQSPIGQEEDEEIQSRPTTTQGGRRTWTMS</sequence>
<feature type="compositionally biased region" description="Polar residues" evidence="1">
    <location>
        <begin position="77"/>
        <end position="86"/>
    </location>
</feature>
<feature type="non-terminal residue" evidence="2">
    <location>
        <position position="1"/>
    </location>
</feature>
<feature type="compositionally biased region" description="Gly residues" evidence="1">
    <location>
        <begin position="1"/>
        <end position="11"/>
    </location>
</feature>
<organism evidence="2 3">
    <name type="scientific">Drosophila navojoa</name>
    <name type="common">Fruit fly</name>
    <dbReference type="NCBI Taxonomy" id="7232"/>
    <lineage>
        <taxon>Eukaryota</taxon>
        <taxon>Metazoa</taxon>
        <taxon>Ecdysozoa</taxon>
        <taxon>Arthropoda</taxon>
        <taxon>Hexapoda</taxon>
        <taxon>Insecta</taxon>
        <taxon>Pterygota</taxon>
        <taxon>Neoptera</taxon>
        <taxon>Endopterygota</taxon>
        <taxon>Diptera</taxon>
        <taxon>Brachycera</taxon>
        <taxon>Muscomorpha</taxon>
        <taxon>Ephydroidea</taxon>
        <taxon>Drosophilidae</taxon>
        <taxon>Drosophila</taxon>
    </lineage>
</organism>
<feature type="region of interest" description="Disordered" evidence="1">
    <location>
        <begin position="1"/>
        <end position="111"/>
    </location>
</feature>
<dbReference type="Proteomes" id="UP000295192">
    <property type="component" value="Unassembled WGS sequence"/>
</dbReference>
<reference evidence="2 3" key="1">
    <citation type="journal article" date="2019" name="J. Hered.">
        <title>An Improved Genome Assembly for Drosophila navojoa, the Basal Species in the mojavensis Cluster.</title>
        <authorList>
            <person name="Vanderlinde T."/>
            <person name="Dupim E.G."/>
            <person name="Nazario-Yepiz N.O."/>
            <person name="Carvalho A.B."/>
        </authorList>
    </citation>
    <scope>NUCLEOTIDE SEQUENCE [LARGE SCALE GENOMIC DNA]</scope>
    <source>
        <strain evidence="2">Navoj_Jal97</strain>
        <tissue evidence="2">Whole organism</tissue>
    </source>
</reference>
<proteinExistence type="predicted"/>
<keyword evidence="3" id="KW-1185">Reference proteome</keyword>
<protein>
    <submittedName>
        <fullName evidence="2">Uncharacterized protein</fullName>
    </submittedName>
</protein>